<name>A0ABM7PB86_9BACT</name>
<evidence type="ECO:0000256" key="1">
    <source>
        <dbReference type="SAM" id="Phobius"/>
    </source>
</evidence>
<dbReference type="EMBL" id="AP024488">
    <property type="protein sequence ID" value="BCS94923.1"/>
    <property type="molecule type" value="Genomic_DNA"/>
</dbReference>
<dbReference type="Proteomes" id="UP001320148">
    <property type="component" value="Chromosome"/>
</dbReference>
<gene>
    <name evidence="2" type="ORF">DSLASN_05550</name>
</gene>
<keyword evidence="1" id="KW-0472">Membrane</keyword>
<reference evidence="2 3" key="1">
    <citation type="submission" date="2021-02" db="EMBL/GenBank/DDBJ databases">
        <title>Complete genome of Desulfoluna sp. strain ASN36.</title>
        <authorList>
            <person name="Takahashi A."/>
            <person name="Kojima H."/>
            <person name="Fukui M."/>
        </authorList>
    </citation>
    <scope>NUCLEOTIDE SEQUENCE [LARGE SCALE GENOMIC DNA]</scope>
    <source>
        <strain evidence="2 3">ASN36</strain>
    </source>
</reference>
<keyword evidence="1" id="KW-0812">Transmembrane</keyword>
<sequence length="255" mass="29096">MTLMTGNMKYPLLLMIFLAFLLVLCGNSFGGPLIVLNQTVDINEPIKIAIILPAKSDKIKKCNIYFDGTKKKEIELTNNSEFNQILFNTENPGDYNVLMVLSDDNGKPVSHHCAKVKVLGSRLKTALTPPIIALLFGVMGFVVRGFYSNIILKLKLSKELYRKISNHIKLLENMIVNNTRSIDESELVSLKDNFKYHDLTNYDSKKSILIELIELVRDWNNSFIDNEDAMSKLKLIIEKTERIKPRFFDYLSASN</sequence>
<keyword evidence="1" id="KW-1133">Transmembrane helix</keyword>
<proteinExistence type="predicted"/>
<accession>A0ABM7PB86</accession>
<evidence type="ECO:0000313" key="3">
    <source>
        <dbReference type="Proteomes" id="UP001320148"/>
    </source>
</evidence>
<organism evidence="2 3">
    <name type="scientific">Desulfoluna limicola</name>
    <dbReference type="NCBI Taxonomy" id="2810562"/>
    <lineage>
        <taxon>Bacteria</taxon>
        <taxon>Pseudomonadati</taxon>
        <taxon>Thermodesulfobacteriota</taxon>
        <taxon>Desulfobacteria</taxon>
        <taxon>Desulfobacterales</taxon>
        <taxon>Desulfolunaceae</taxon>
        <taxon>Desulfoluna</taxon>
    </lineage>
</organism>
<dbReference type="RefSeq" id="WP_236891220.1">
    <property type="nucleotide sequence ID" value="NZ_AP024488.1"/>
</dbReference>
<keyword evidence="3" id="KW-1185">Reference proteome</keyword>
<feature type="transmembrane region" description="Helical" evidence="1">
    <location>
        <begin position="131"/>
        <end position="152"/>
    </location>
</feature>
<protein>
    <submittedName>
        <fullName evidence="2">Uncharacterized protein</fullName>
    </submittedName>
</protein>
<evidence type="ECO:0000313" key="2">
    <source>
        <dbReference type="EMBL" id="BCS94923.1"/>
    </source>
</evidence>